<dbReference type="EMBL" id="LCBB01000004">
    <property type="protein sequence ID" value="KKS03228.1"/>
    <property type="molecule type" value="Genomic_DNA"/>
</dbReference>
<reference evidence="1 2" key="1">
    <citation type="journal article" date="2015" name="Nature">
        <title>rRNA introns, odd ribosomes, and small enigmatic genomes across a large radiation of phyla.</title>
        <authorList>
            <person name="Brown C.T."/>
            <person name="Hug L.A."/>
            <person name="Thomas B.C."/>
            <person name="Sharon I."/>
            <person name="Castelle C.J."/>
            <person name="Singh A."/>
            <person name="Wilkins M.J."/>
            <person name="Williams K.H."/>
            <person name="Banfield J.F."/>
        </authorList>
    </citation>
    <scope>NUCLEOTIDE SEQUENCE [LARGE SCALE GENOMIC DNA]</scope>
</reference>
<proteinExistence type="predicted"/>
<sequence>MNSPEVETVLKLNKDKKGLVSKQIDKKRTKQIRIDVGYHKLIKVYAANEGKSIKGLVEGILADSLPFINYGSEEVEL</sequence>
<organism evidence="1 2">
    <name type="scientific">candidate division WWE3 bacterium GW2011_GWC2_41_23</name>
    <dbReference type="NCBI Taxonomy" id="1619123"/>
    <lineage>
        <taxon>Bacteria</taxon>
        <taxon>Katanobacteria</taxon>
    </lineage>
</organism>
<dbReference type="Proteomes" id="UP000033947">
    <property type="component" value="Unassembled WGS sequence"/>
</dbReference>
<comment type="caution">
    <text evidence="1">The sequence shown here is derived from an EMBL/GenBank/DDBJ whole genome shotgun (WGS) entry which is preliminary data.</text>
</comment>
<evidence type="ECO:0000313" key="1">
    <source>
        <dbReference type="EMBL" id="KKS03228.1"/>
    </source>
</evidence>
<evidence type="ECO:0000313" key="2">
    <source>
        <dbReference type="Proteomes" id="UP000033947"/>
    </source>
</evidence>
<dbReference type="AlphaFoldDB" id="A0A0G0YS89"/>
<gene>
    <name evidence="1" type="ORF">UU55_C0004G0017</name>
</gene>
<accession>A0A0G0YS89</accession>
<protein>
    <submittedName>
        <fullName evidence="1">Uncharacterized protein</fullName>
    </submittedName>
</protein>
<name>A0A0G0YS89_UNCKA</name>